<gene>
    <name evidence="6" type="primary">krt94</name>
</gene>
<dbReference type="Pfam" id="PF00038">
    <property type="entry name" value="Filament"/>
    <property type="match status" value="1"/>
</dbReference>
<dbReference type="GO" id="GO:0005198">
    <property type="term" value="F:structural molecule activity"/>
    <property type="evidence" value="ECO:0007669"/>
    <property type="project" value="InterPro"/>
</dbReference>
<keyword evidence="7" id="KW-1185">Reference proteome</keyword>
<dbReference type="SUPFAM" id="SSF64593">
    <property type="entry name" value="Intermediate filament protein, coiled coil region"/>
    <property type="match status" value="2"/>
</dbReference>
<dbReference type="OrthoDB" id="2441647at2759"/>
<reference evidence="6" key="3">
    <citation type="submission" date="2025-09" db="UniProtKB">
        <authorList>
            <consortium name="Ensembl"/>
        </authorList>
    </citation>
    <scope>IDENTIFICATION</scope>
</reference>
<dbReference type="FunCoup" id="A0A671TYG0">
    <property type="interactions" value="3"/>
</dbReference>
<dbReference type="InParanoid" id="A0A671TYG0"/>
<dbReference type="GeneTree" id="ENSGT00950000182969"/>
<name>A0A671TYG0_SPAAU</name>
<dbReference type="Ensembl" id="ENSSAUT00010006108.1">
    <property type="protein sequence ID" value="ENSSAUP00010005682.1"/>
    <property type="gene ID" value="ENSSAUG00010002881.1"/>
</dbReference>
<evidence type="ECO:0000313" key="7">
    <source>
        <dbReference type="Proteomes" id="UP000472265"/>
    </source>
</evidence>
<evidence type="ECO:0000313" key="6">
    <source>
        <dbReference type="Ensembl" id="ENSSAUP00010005682.1"/>
    </source>
</evidence>
<feature type="coiled-coil region" evidence="4">
    <location>
        <begin position="111"/>
        <end position="181"/>
    </location>
</feature>
<accession>A0A671TYG0</accession>
<protein>
    <submittedName>
        <fullName evidence="6">Keratin 15</fullName>
    </submittedName>
</protein>
<dbReference type="SMART" id="SM01391">
    <property type="entry name" value="Filament"/>
    <property type="match status" value="1"/>
</dbReference>
<feature type="coiled-coil region" evidence="4">
    <location>
        <begin position="369"/>
        <end position="410"/>
    </location>
</feature>
<feature type="domain" description="IF rod" evidence="5">
    <location>
        <begin position="114"/>
        <end position="425"/>
    </location>
</feature>
<dbReference type="Gene3D" id="1.20.5.500">
    <property type="entry name" value="Single helix bin"/>
    <property type="match status" value="1"/>
</dbReference>
<feature type="coiled-coil region" evidence="4">
    <location>
        <begin position="283"/>
        <end position="343"/>
    </location>
</feature>
<dbReference type="FunFam" id="1.20.5.1160:FF:000002">
    <property type="entry name" value="Type I keratin 10"/>
    <property type="match status" value="1"/>
</dbReference>
<keyword evidence="1" id="KW-0416">Keratin</keyword>
<dbReference type="InterPro" id="IPR002957">
    <property type="entry name" value="Keratin_I"/>
</dbReference>
<reference evidence="6" key="2">
    <citation type="submission" date="2025-08" db="UniProtKB">
        <authorList>
            <consortium name="Ensembl"/>
        </authorList>
    </citation>
    <scope>IDENTIFICATION</scope>
</reference>
<dbReference type="PANTHER" id="PTHR23239">
    <property type="entry name" value="INTERMEDIATE FILAMENT"/>
    <property type="match status" value="1"/>
</dbReference>
<dbReference type="AlphaFoldDB" id="A0A671TYG0"/>
<dbReference type="Gene3D" id="1.20.5.170">
    <property type="match status" value="1"/>
</dbReference>
<dbReference type="InterPro" id="IPR039008">
    <property type="entry name" value="IF_rod_dom"/>
</dbReference>
<dbReference type="FunFam" id="1.20.5.170:FF:000002">
    <property type="entry name" value="Type I keratin KA11"/>
    <property type="match status" value="1"/>
</dbReference>
<keyword evidence="3 4" id="KW-0175">Coiled coil</keyword>
<proteinExistence type="predicted"/>
<evidence type="ECO:0000256" key="3">
    <source>
        <dbReference type="ARBA" id="ARBA00023054"/>
    </source>
</evidence>
<evidence type="ECO:0000259" key="5">
    <source>
        <dbReference type="PROSITE" id="PS51842"/>
    </source>
</evidence>
<dbReference type="FunFam" id="1.20.5.500:FF:000001">
    <property type="entry name" value="Type II keratin 23"/>
    <property type="match status" value="1"/>
</dbReference>
<dbReference type="Proteomes" id="UP000472265">
    <property type="component" value="Chromosome 1"/>
</dbReference>
<dbReference type="PROSITE" id="PS51842">
    <property type="entry name" value="IF_ROD_2"/>
    <property type="match status" value="1"/>
</dbReference>
<reference evidence="6" key="1">
    <citation type="submission" date="2021-04" db="EMBL/GenBank/DDBJ databases">
        <authorList>
            <consortium name="Wellcome Sanger Institute Data Sharing"/>
        </authorList>
    </citation>
    <scope>NUCLEOTIDE SEQUENCE [LARGE SCALE GENOMIC DNA]</scope>
</reference>
<dbReference type="GO" id="GO:0005882">
    <property type="term" value="C:intermediate filament"/>
    <property type="evidence" value="ECO:0007669"/>
    <property type="project" value="UniProtKB-KW"/>
</dbReference>
<dbReference type="PRINTS" id="PR01248">
    <property type="entry name" value="TYPE1KERATIN"/>
</dbReference>
<organism evidence="6 7">
    <name type="scientific">Sparus aurata</name>
    <name type="common">Gilthead sea bream</name>
    <dbReference type="NCBI Taxonomy" id="8175"/>
    <lineage>
        <taxon>Eukaryota</taxon>
        <taxon>Metazoa</taxon>
        <taxon>Chordata</taxon>
        <taxon>Craniata</taxon>
        <taxon>Vertebrata</taxon>
        <taxon>Euteleostomi</taxon>
        <taxon>Actinopterygii</taxon>
        <taxon>Neopterygii</taxon>
        <taxon>Teleostei</taxon>
        <taxon>Neoteleostei</taxon>
        <taxon>Acanthomorphata</taxon>
        <taxon>Eupercaria</taxon>
        <taxon>Spariformes</taxon>
        <taxon>Sparidae</taxon>
        <taxon>Sparus</taxon>
    </lineage>
</organism>
<dbReference type="PANTHER" id="PTHR23239:SF367">
    <property type="entry name" value="KERATIN 15-RELATED"/>
    <property type="match status" value="1"/>
</dbReference>
<feature type="coiled-coil region" evidence="4">
    <location>
        <begin position="210"/>
        <end position="258"/>
    </location>
</feature>
<evidence type="ECO:0000256" key="2">
    <source>
        <dbReference type="ARBA" id="ARBA00022754"/>
    </source>
</evidence>
<dbReference type="Gene3D" id="1.20.5.1160">
    <property type="entry name" value="Vasodilator-stimulated phosphoprotein"/>
    <property type="match status" value="1"/>
</dbReference>
<evidence type="ECO:0000256" key="1">
    <source>
        <dbReference type="ARBA" id="ARBA00022744"/>
    </source>
</evidence>
<keyword evidence="2" id="KW-0403">Intermediate filament</keyword>
<evidence type="ECO:0000256" key="4">
    <source>
        <dbReference type="SAM" id="Coils"/>
    </source>
</evidence>
<sequence>MAGRTSTSYSFRSSSGGTGGGIGLGGGLGGAGTVRRGYARSVYAGSGGTGTKISTGYGIGCGTGMGSGFGMGSGYGAGGAGGAGGGGGVYSSYSYQVGGGYGGGDSSVDISANEKATMQNLNDRLANYLEKVRNLEKANAELELKIRQFLESKTAPSARDYSAYEATIADLQGKIQDATRVNGGIYLAIDNAKLAADDFRTKYENELAMRQSVEADIAGLKRLLDELTLARSDLEMQIEGLKEELIFLKKNHEEELLAMRSQMTGQINVEVDASPQQDLSAVMAEIREQYENVAAKNNKELEAWFQTKTEVLNKEVAASTESLQTSKSEITEIRRTLQGLEIELQSQLSMKASLEGTLADTEARYAMQLQGLQCQVTSLEEQLTCLRSDIENQSQEYKMLLDIKTRLEMEIAEYRRLLDGEGSLASGTGSSTSSSKVVVITEELRNGKVVSSSSTVA</sequence>